<proteinExistence type="predicted"/>
<dbReference type="Pfam" id="PF00271">
    <property type="entry name" value="Helicase_C"/>
    <property type="match status" value="1"/>
</dbReference>
<keyword evidence="1" id="KW-0547">Nucleotide-binding</keyword>
<evidence type="ECO:0000256" key="1">
    <source>
        <dbReference type="ARBA" id="ARBA00022741"/>
    </source>
</evidence>
<name>A0A385YQR9_9BACL</name>
<dbReference type="Proteomes" id="UP000265725">
    <property type="component" value="Chromosome"/>
</dbReference>
<dbReference type="KEGG" id="paek:D3873_03265"/>
<dbReference type="EMBL" id="CP032418">
    <property type="protein sequence ID" value="AYC28936.1"/>
    <property type="molecule type" value="Genomic_DNA"/>
</dbReference>
<dbReference type="SMART" id="SM00487">
    <property type="entry name" value="DEXDc"/>
    <property type="match status" value="1"/>
</dbReference>
<dbReference type="GO" id="GO:0016787">
    <property type="term" value="F:hydrolase activity"/>
    <property type="evidence" value="ECO:0007669"/>
    <property type="project" value="InterPro"/>
</dbReference>
<dbReference type="InterPro" id="IPR006935">
    <property type="entry name" value="Helicase/UvrB_N"/>
</dbReference>
<dbReference type="GO" id="GO:0006302">
    <property type="term" value="P:double-strand break repair"/>
    <property type="evidence" value="ECO:0007669"/>
    <property type="project" value="TreeGrafter"/>
</dbReference>
<sequence length="444" mass="50713">MTVPFDQNVQAFFSGRIWLRDHTPFPSDVIDYHLQHHFLTATPSIEETHCKRCGNEDLTSFSCAKCQKTCHYCRHCIRMGRCATCASLLIWTGPEIIREITMTYIENSALTPKQRQASDEMLQSHRDNKSHLIHAVCGAGKTEMLFPVIHQMLREKKRICIATPRTDVVLELYPRFQEVFRGVEIHALYGGVEPETKYADMVITTTHQLYRFEHAFDVMIVDEADAFPYSVDASLQFAVNKAKKQHVATHYVTATPDKKLVQKVDKVSEVLERFHGYPLPVPKFESLWRYKKQLNNGIFPGKLKQWIDRQISSDKPFLVFFPTIELMEKAAEHFPEIPALHAESSSRKESVLSLRYGKIPGIFTTTILERGVTISNVQVAVVGADEPIFTTSALIQICGRVGRDKHFPNGTIVYFHHGISEEMDEAVREINRCNRGFSHALSSM</sequence>
<dbReference type="GO" id="GO:0005524">
    <property type="term" value="F:ATP binding"/>
    <property type="evidence" value="ECO:0007669"/>
    <property type="project" value="UniProtKB-KW"/>
</dbReference>
<accession>A0A385YQR9</accession>
<keyword evidence="2" id="KW-0067">ATP-binding</keyword>
<dbReference type="InterPro" id="IPR027417">
    <property type="entry name" value="P-loop_NTPase"/>
</dbReference>
<dbReference type="InterPro" id="IPR001650">
    <property type="entry name" value="Helicase_C-like"/>
</dbReference>
<evidence type="ECO:0000259" key="4">
    <source>
        <dbReference type="PROSITE" id="PS51192"/>
    </source>
</evidence>
<evidence type="ECO:0000256" key="2">
    <source>
        <dbReference type="ARBA" id="ARBA00022840"/>
    </source>
</evidence>
<dbReference type="GO" id="GO:0006270">
    <property type="term" value="P:DNA replication initiation"/>
    <property type="evidence" value="ECO:0007669"/>
    <property type="project" value="TreeGrafter"/>
</dbReference>
<keyword evidence="7" id="KW-1185">Reference proteome</keyword>
<dbReference type="PROSITE" id="PS51192">
    <property type="entry name" value="HELICASE_ATP_BIND_1"/>
    <property type="match status" value="1"/>
</dbReference>
<dbReference type="OrthoDB" id="2077914at2"/>
<evidence type="ECO:0000313" key="7">
    <source>
        <dbReference type="Proteomes" id="UP000265725"/>
    </source>
</evidence>
<dbReference type="SMART" id="SM00490">
    <property type="entry name" value="HELICc"/>
    <property type="match status" value="1"/>
</dbReference>
<organism evidence="6 7">
    <name type="scientific">Paenisporosarcina cavernae</name>
    <dbReference type="NCBI Taxonomy" id="2320858"/>
    <lineage>
        <taxon>Bacteria</taxon>
        <taxon>Bacillati</taxon>
        <taxon>Bacillota</taxon>
        <taxon>Bacilli</taxon>
        <taxon>Bacillales</taxon>
        <taxon>Caryophanaceae</taxon>
        <taxon>Paenisporosarcina</taxon>
    </lineage>
</organism>
<keyword evidence="3" id="KW-0238">DNA-binding</keyword>
<dbReference type="Pfam" id="PF04851">
    <property type="entry name" value="ResIII"/>
    <property type="match status" value="1"/>
</dbReference>
<dbReference type="GO" id="GO:0043138">
    <property type="term" value="F:3'-5' DNA helicase activity"/>
    <property type="evidence" value="ECO:0007669"/>
    <property type="project" value="TreeGrafter"/>
</dbReference>
<feature type="domain" description="Helicase C-terminal" evidence="5">
    <location>
        <begin position="302"/>
        <end position="444"/>
    </location>
</feature>
<dbReference type="Gene3D" id="3.40.50.300">
    <property type="entry name" value="P-loop containing nucleotide triphosphate hydrolases"/>
    <property type="match status" value="2"/>
</dbReference>
<dbReference type="AlphaFoldDB" id="A0A385YQR9"/>
<feature type="domain" description="Helicase ATP-binding" evidence="4">
    <location>
        <begin position="122"/>
        <end position="274"/>
    </location>
</feature>
<protein>
    <submittedName>
        <fullName evidence="6">DEAD/DEAH box helicase</fullName>
    </submittedName>
</protein>
<dbReference type="PROSITE" id="PS51194">
    <property type="entry name" value="HELICASE_CTER"/>
    <property type="match status" value="1"/>
</dbReference>
<dbReference type="GO" id="GO:0006310">
    <property type="term" value="P:DNA recombination"/>
    <property type="evidence" value="ECO:0007669"/>
    <property type="project" value="TreeGrafter"/>
</dbReference>
<evidence type="ECO:0000313" key="6">
    <source>
        <dbReference type="EMBL" id="AYC28936.1"/>
    </source>
</evidence>
<reference evidence="7" key="1">
    <citation type="submission" date="2018-09" db="EMBL/GenBank/DDBJ databases">
        <authorList>
            <person name="Zhu H."/>
        </authorList>
    </citation>
    <scope>NUCLEOTIDE SEQUENCE [LARGE SCALE GENOMIC DNA]</scope>
    <source>
        <strain evidence="7">K2R23-3</strain>
    </source>
</reference>
<keyword evidence="6" id="KW-0347">Helicase</keyword>
<dbReference type="RefSeq" id="WP_119882678.1">
    <property type="nucleotide sequence ID" value="NZ_CP032418.1"/>
</dbReference>
<dbReference type="GO" id="GO:0003677">
    <property type="term" value="F:DNA binding"/>
    <property type="evidence" value="ECO:0007669"/>
    <property type="project" value="UniProtKB-KW"/>
</dbReference>
<evidence type="ECO:0000259" key="5">
    <source>
        <dbReference type="PROSITE" id="PS51194"/>
    </source>
</evidence>
<dbReference type="PANTHER" id="PTHR30580:SF1">
    <property type="entry name" value="COMF OPERON PROTEIN 1"/>
    <property type="match status" value="1"/>
</dbReference>
<dbReference type="PANTHER" id="PTHR30580">
    <property type="entry name" value="PRIMOSOMAL PROTEIN N"/>
    <property type="match status" value="1"/>
</dbReference>
<evidence type="ECO:0000256" key="3">
    <source>
        <dbReference type="ARBA" id="ARBA00023125"/>
    </source>
</evidence>
<dbReference type="InterPro" id="IPR014001">
    <property type="entry name" value="Helicase_ATP-bd"/>
</dbReference>
<dbReference type="SUPFAM" id="SSF52540">
    <property type="entry name" value="P-loop containing nucleoside triphosphate hydrolases"/>
    <property type="match status" value="1"/>
</dbReference>
<keyword evidence="6" id="KW-0378">Hydrolase</keyword>
<gene>
    <name evidence="6" type="ORF">D3873_03265</name>
</gene>